<feature type="binding site" evidence="8">
    <location>
        <position position="358"/>
    </location>
    <ligand>
        <name>Zn(2+)</name>
        <dbReference type="ChEBI" id="CHEBI:29105"/>
        <note>catalytic</note>
    </ligand>
</feature>
<feature type="site" description="Transition state stabilizer" evidence="9">
    <location>
        <position position="435"/>
    </location>
</feature>
<feature type="signal peptide" evidence="11">
    <location>
        <begin position="1"/>
        <end position="16"/>
    </location>
</feature>
<evidence type="ECO:0000259" key="12">
    <source>
        <dbReference type="Pfam" id="PF01433"/>
    </source>
</evidence>
<dbReference type="SUPFAM" id="SSF55486">
    <property type="entry name" value="Metalloproteases ('zincins'), catalytic domain"/>
    <property type="match status" value="1"/>
</dbReference>
<keyword evidence="16" id="KW-1185">Reference proteome</keyword>
<dbReference type="PANTHER" id="PTHR11533:SF293">
    <property type="entry name" value="AMINOPEPTIDASE-2-RELATED"/>
    <property type="match status" value="1"/>
</dbReference>
<gene>
    <name evidence="14" type="ORF">BXYJ_LOCUS604</name>
</gene>
<dbReference type="InterPro" id="IPR034016">
    <property type="entry name" value="M1_APN-typ"/>
</dbReference>
<dbReference type="InterPro" id="IPR001930">
    <property type="entry name" value="Peptidase_M1"/>
</dbReference>
<evidence type="ECO:0000256" key="9">
    <source>
        <dbReference type="PIRSR" id="PIRSR634016-4"/>
    </source>
</evidence>
<evidence type="ECO:0000256" key="2">
    <source>
        <dbReference type="ARBA" id="ARBA00022670"/>
    </source>
</evidence>
<dbReference type="PRINTS" id="PR00756">
    <property type="entry name" value="ALADIPTASE"/>
</dbReference>
<name>A0A1I7S1N4_BURXY</name>
<organism evidence="15 17">
    <name type="scientific">Bursaphelenchus xylophilus</name>
    <name type="common">Pinewood nematode worm</name>
    <name type="synonym">Aphelenchoides xylophilus</name>
    <dbReference type="NCBI Taxonomy" id="6326"/>
    <lineage>
        <taxon>Eukaryota</taxon>
        <taxon>Metazoa</taxon>
        <taxon>Ecdysozoa</taxon>
        <taxon>Nematoda</taxon>
        <taxon>Chromadorea</taxon>
        <taxon>Rhabditida</taxon>
        <taxon>Tylenchina</taxon>
        <taxon>Tylenchomorpha</taxon>
        <taxon>Aphelenchoidea</taxon>
        <taxon>Aphelenchoididae</taxon>
        <taxon>Bursaphelenchus</taxon>
    </lineage>
</organism>
<feature type="domain" description="Peptidase M1 membrane alanine aminopeptidase" evidence="12">
    <location>
        <begin position="296"/>
        <end position="484"/>
    </location>
</feature>
<keyword evidence="4 10" id="KW-0378">Hydrolase</keyword>
<evidence type="ECO:0000313" key="15">
    <source>
        <dbReference type="Proteomes" id="UP000095284"/>
    </source>
</evidence>
<evidence type="ECO:0000256" key="4">
    <source>
        <dbReference type="ARBA" id="ARBA00022801"/>
    </source>
</evidence>
<dbReference type="CDD" id="cd09601">
    <property type="entry name" value="M1_APN-Q_like"/>
    <property type="match status" value="1"/>
</dbReference>
<evidence type="ECO:0000256" key="7">
    <source>
        <dbReference type="PIRSR" id="PIRSR634016-1"/>
    </source>
</evidence>
<dbReference type="GO" id="GO:0042277">
    <property type="term" value="F:peptide binding"/>
    <property type="evidence" value="ECO:0007669"/>
    <property type="project" value="TreeGrafter"/>
</dbReference>
<evidence type="ECO:0000313" key="16">
    <source>
        <dbReference type="Proteomes" id="UP000659654"/>
    </source>
</evidence>
<dbReference type="Proteomes" id="UP000582659">
    <property type="component" value="Unassembled WGS sequence"/>
</dbReference>
<feature type="chain" id="PRO_5035359636" description="Aminopeptidase" evidence="11">
    <location>
        <begin position="17"/>
        <end position="766"/>
    </location>
</feature>
<dbReference type="WBParaSite" id="BXY_0691200.1">
    <property type="protein sequence ID" value="BXY_0691200.1"/>
    <property type="gene ID" value="BXY_0691200"/>
</dbReference>
<dbReference type="SUPFAM" id="SSF63737">
    <property type="entry name" value="Leukotriene A4 hydrolase N-terminal domain"/>
    <property type="match status" value="1"/>
</dbReference>
<protein>
    <recommendedName>
        <fullName evidence="10">Aminopeptidase</fullName>
        <ecNumber evidence="10">3.4.11.-</ecNumber>
    </recommendedName>
</protein>
<feature type="active site" description="Proton acceptor" evidence="7">
    <location>
        <position position="359"/>
    </location>
</feature>
<evidence type="ECO:0000313" key="17">
    <source>
        <dbReference type="WBParaSite" id="BXY_0691200.1"/>
    </source>
</evidence>
<dbReference type="InterPro" id="IPR027268">
    <property type="entry name" value="Peptidase_M4/M1_CTD_sf"/>
</dbReference>
<dbReference type="InterPro" id="IPR042097">
    <property type="entry name" value="Aminopeptidase_N-like_N_sf"/>
</dbReference>
<dbReference type="GO" id="GO:0016020">
    <property type="term" value="C:membrane"/>
    <property type="evidence" value="ECO:0007669"/>
    <property type="project" value="TreeGrafter"/>
</dbReference>
<dbReference type="PANTHER" id="PTHR11533">
    <property type="entry name" value="PROTEASE M1 ZINC METALLOPROTEASE"/>
    <property type="match status" value="1"/>
</dbReference>
<dbReference type="InterPro" id="IPR014782">
    <property type="entry name" value="Peptidase_M1_dom"/>
</dbReference>
<dbReference type="Gene3D" id="2.60.40.1730">
    <property type="entry name" value="tricorn interacting facor f3 domain"/>
    <property type="match status" value="1"/>
</dbReference>
<dbReference type="GO" id="GO:0070006">
    <property type="term" value="F:metalloaminopeptidase activity"/>
    <property type="evidence" value="ECO:0007669"/>
    <property type="project" value="TreeGrafter"/>
</dbReference>
<keyword evidence="6 10" id="KW-0482">Metalloprotease</keyword>
<dbReference type="eggNOG" id="KOG1046">
    <property type="taxonomic scope" value="Eukaryota"/>
</dbReference>
<dbReference type="Proteomes" id="UP000095284">
    <property type="component" value="Unplaced"/>
</dbReference>
<dbReference type="EC" id="3.4.11.-" evidence="10"/>
<keyword evidence="10" id="KW-0031">Aminopeptidase</keyword>
<dbReference type="GO" id="GO:0005737">
    <property type="term" value="C:cytoplasm"/>
    <property type="evidence" value="ECO:0007669"/>
    <property type="project" value="TreeGrafter"/>
</dbReference>
<dbReference type="Pfam" id="PF01433">
    <property type="entry name" value="Peptidase_M1"/>
    <property type="match status" value="1"/>
</dbReference>
<dbReference type="GO" id="GO:0006508">
    <property type="term" value="P:proteolysis"/>
    <property type="evidence" value="ECO:0007669"/>
    <property type="project" value="UniProtKB-KW"/>
</dbReference>
<dbReference type="Pfam" id="PF17900">
    <property type="entry name" value="Peptidase_M1_N"/>
    <property type="match status" value="1"/>
</dbReference>
<evidence type="ECO:0000256" key="3">
    <source>
        <dbReference type="ARBA" id="ARBA00022723"/>
    </source>
</evidence>
<dbReference type="EMBL" id="CAJFDI010000001">
    <property type="protein sequence ID" value="CAD5208368.1"/>
    <property type="molecule type" value="Genomic_DNA"/>
</dbReference>
<dbReference type="Gene3D" id="1.10.390.10">
    <property type="entry name" value="Neutral Protease Domain 2"/>
    <property type="match status" value="1"/>
</dbReference>
<evidence type="ECO:0000256" key="8">
    <source>
        <dbReference type="PIRSR" id="PIRSR634016-3"/>
    </source>
</evidence>
<keyword evidence="11" id="KW-0732">Signal</keyword>
<dbReference type="OrthoDB" id="5868348at2759"/>
<dbReference type="EMBL" id="CAJFCV020000001">
    <property type="protein sequence ID" value="CAG9081215.1"/>
    <property type="molecule type" value="Genomic_DNA"/>
</dbReference>
<dbReference type="SMR" id="A0A1I7S1N4"/>
<sequence length="766" mass="87213">MRSLLILLSILLLVDCNDERHAIYEKIHEDPLNAFLVNNFKRRKVVADVDRDDRLPRDVVVHSYDIQIEPFFDYDGFEYNKALKNTFNGATKISFSVLKTTSEVVLASLVDVNSMSLNDGRRRIAILKNETRLQSILVLRTAERLVPNTNYTLSFKYQNSMNVVWYGGVNFLAYKNPEGRDTALVATEFETTRARAAFPCFDDPFFKASFDVALIHPKGAKAYSNGEIKEQRYFDEQRVLTKFETSPKMSTYLLAFAIGDFVESNYTSKSGVMNRAIVVRNQQPFIKNSAKYGALCVDAMESLVQVRLPLQKLDHLDSIGASSGAMENFGLIIYNHAVPEGFGYTLYENTYKRRVMCHETAHQWFGNLVTADHWGWEFLHESFATFFETNAMFNTEAGYLAQLAEPARISNAVQTYASANHPIVDERARFDSITYAVGGALLISVQHALGRGAFYEGLRVYQVENKFGVAGLDTLIGSFVKAKGTDKLCGPLTITEYVKDYFLRAGSPEVSITIEDGKYVLKQVPQKGGRTWNVPVFVLDLTANKEHVMWLRKDGSICSADNFQLQADGEYFFNNEGKGFATYKIQGEIWSKLAKSPSIYKLSSLNLDILLTQLLGLFKPEEVAGIVYDIIEKKKGKVDYFLMGYLAREKELERKAVQIVSDNFDYIPTPQNRLLGMAFLDEAVKLNITSVVEKTSQWFEQFKRDCGPEKDVAGCTEMTPEWRRAVYRQGHKTKEGQEFIRNYANRIANHKWESWMRSEYDRTQSL</sequence>
<proteinExistence type="inferred from homology"/>
<evidence type="ECO:0000256" key="11">
    <source>
        <dbReference type="SAM" id="SignalP"/>
    </source>
</evidence>
<reference evidence="17" key="1">
    <citation type="submission" date="2016-11" db="UniProtKB">
        <authorList>
            <consortium name="WormBaseParasite"/>
        </authorList>
    </citation>
    <scope>IDENTIFICATION</scope>
</reference>
<dbReference type="Proteomes" id="UP000659654">
    <property type="component" value="Unassembled WGS sequence"/>
</dbReference>
<comment type="cofactor">
    <cofactor evidence="8 10">
        <name>Zn(2+)</name>
        <dbReference type="ChEBI" id="CHEBI:29105"/>
    </cofactor>
    <text evidence="8 10">Binds 1 zinc ion per subunit.</text>
</comment>
<feature type="binding site" evidence="8">
    <location>
        <position position="362"/>
    </location>
    <ligand>
        <name>Zn(2+)</name>
        <dbReference type="ChEBI" id="CHEBI:29105"/>
        <note>catalytic</note>
    </ligand>
</feature>
<comment type="similarity">
    <text evidence="1 10">Belongs to the peptidase M1 family.</text>
</comment>
<accession>A0A1I7S1N4</accession>
<dbReference type="GO" id="GO:0005615">
    <property type="term" value="C:extracellular space"/>
    <property type="evidence" value="ECO:0007669"/>
    <property type="project" value="TreeGrafter"/>
</dbReference>
<feature type="domain" description="Aminopeptidase N-like N-terminal" evidence="13">
    <location>
        <begin position="63"/>
        <end position="253"/>
    </location>
</feature>
<dbReference type="InterPro" id="IPR045357">
    <property type="entry name" value="Aminopeptidase_N-like_N"/>
</dbReference>
<evidence type="ECO:0000256" key="10">
    <source>
        <dbReference type="RuleBase" id="RU364040"/>
    </source>
</evidence>
<keyword evidence="5 8" id="KW-0862">Zinc</keyword>
<dbReference type="InterPro" id="IPR050344">
    <property type="entry name" value="Peptidase_M1_aminopeptidases"/>
</dbReference>
<evidence type="ECO:0000256" key="6">
    <source>
        <dbReference type="ARBA" id="ARBA00023049"/>
    </source>
</evidence>
<evidence type="ECO:0000256" key="5">
    <source>
        <dbReference type="ARBA" id="ARBA00022833"/>
    </source>
</evidence>
<keyword evidence="2 10" id="KW-0645">Protease</keyword>
<feature type="binding site" evidence="8">
    <location>
        <position position="381"/>
    </location>
    <ligand>
        <name>Zn(2+)</name>
        <dbReference type="ChEBI" id="CHEBI:29105"/>
        <note>catalytic</note>
    </ligand>
</feature>
<evidence type="ECO:0000256" key="1">
    <source>
        <dbReference type="ARBA" id="ARBA00010136"/>
    </source>
</evidence>
<dbReference type="GO" id="GO:0008270">
    <property type="term" value="F:zinc ion binding"/>
    <property type="evidence" value="ECO:0007669"/>
    <property type="project" value="UniProtKB-UniRule"/>
</dbReference>
<dbReference type="GO" id="GO:0043171">
    <property type="term" value="P:peptide catabolic process"/>
    <property type="evidence" value="ECO:0007669"/>
    <property type="project" value="TreeGrafter"/>
</dbReference>
<dbReference type="AlphaFoldDB" id="A0A1I7S1N4"/>
<reference evidence="14" key="2">
    <citation type="submission" date="2020-09" db="EMBL/GenBank/DDBJ databases">
        <authorList>
            <person name="Kikuchi T."/>
        </authorList>
    </citation>
    <scope>NUCLEOTIDE SEQUENCE</scope>
    <source>
        <strain evidence="14">Ka4C1</strain>
    </source>
</reference>
<evidence type="ECO:0000259" key="13">
    <source>
        <dbReference type="Pfam" id="PF17900"/>
    </source>
</evidence>
<keyword evidence="3 8" id="KW-0479">Metal-binding</keyword>
<evidence type="ECO:0000313" key="14">
    <source>
        <dbReference type="EMBL" id="CAD5208368.1"/>
    </source>
</evidence>